<dbReference type="PANTHER" id="PTHR42743">
    <property type="entry name" value="AMINO-ACID AMINOTRANSFERASE"/>
    <property type="match status" value="1"/>
</dbReference>
<dbReference type="Proteomes" id="UP000590412">
    <property type="component" value="Unassembled WGS sequence"/>
</dbReference>
<dbReference type="InterPro" id="IPR050571">
    <property type="entry name" value="Class-IV_PLP-Dep_Aminotrnsfr"/>
</dbReference>
<proteinExistence type="inferred from homology"/>
<comment type="similarity">
    <text evidence="1">Belongs to the class-IV pyridoxal-phosphate-dependent aminotransferase family.</text>
</comment>
<dbReference type="Gene3D" id="3.30.470.10">
    <property type="match status" value="1"/>
</dbReference>
<reference evidence="2" key="1">
    <citation type="submission" date="2020-03" db="EMBL/GenBank/DDBJ databases">
        <title>FDA dAtabase for Regulatory Grade micrObial Sequences (FDA-ARGOS): Supporting development and validation of Infectious Disease Dx tests.</title>
        <authorList>
            <person name="Campos J."/>
            <person name="Goldberg B."/>
            <person name="Tallon L."/>
            <person name="Sadzewicz L."/>
            <person name="Vavikolanu K."/>
            <person name="Mehta A."/>
            <person name="Aluvathingal J."/>
            <person name="Nadendla S."/>
            <person name="Nandy P."/>
            <person name="Geyer C."/>
            <person name="Yan Y."/>
            <person name="Sichtig H."/>
        </authorList>
    </citation>
    <scope>NUCLEOTIDE SEQUENCE [LARGE SCALE GENOMIC DNA]</scope>
    <source>
        <strain evidence="2">FDAARGOS_652</strain>
    </source>
</reference>
<organism evidence="2 3">
    <name type="scientific">Candida parapsilosis</name>
    <name type="common">Yeast</name>
    <dbReference type="NCBI Taxonomy" id="5480"/>
    <lineage>
        <taxon>Eukaryota</taxon>
        <taxon>Fungi</taxon>
        <taxon>Dikarya</taxon>
        <taxon>Ascomycota</taxon>
        <taxon>Saccharomycotina</taxon>
        <taxon>Pichiomycetes</taxon>
        <taxon>Debaryomycetaceae</taxon>
        <taxon>Candida/Lodderomyces clade</taxon>
        <taxon>Candida</taxon>
    </lineage>
</organism>
<dbReference type="InterPro" id="IPR043131">
    <property type="entry name" value="BCAT-like_N"/>
</dbReference>
<dbReference type="Gene3D" id="3.20.10.10">
    <property type="entry name" value="D-amino Acid Aminotransferase, subunit A, domain 2"/>
    <property type="match status" value="1"/>
</dbReference>
<dbReference type="InterPro" id="IPR001544">
    <property type="entry name" value="Aminotrans_IV"/>
</dbReference>
<dbReference type="GO" id="GO:0046394">
    <property type="term" value="P:carboxylic acid biosynthetic process"/>
    <property type="evidence" value="ECO:0007669"/>
    <property type="project" value="UniProtKB-ARBA"/>
</dbReference>
<dbReference type="SUPFAM" id="SSF56752">
    <property type="entry name" value="D-aminoacid aminotransferase-like PLP-dependent enzymes"/>
    <property type="match status" value="1"/>
</dbReference>
<keyword evidence="2" id="KW-0032">Aminotransferase</keyword>
<comment type="caution">
    <text evidence="2">The sequence shown here is derived from an EMBL/GenBank/DDBJ whole genome shotgun (WGS) entry which is preliminary data.</text>
</comment>
<evidence type="ECO:0000256" key="1">
    <source>
        <dbReference type="ARBA" id="ARBA00009320"/>
    </source>
</evidence>
<dbReference type="OrthoDB" id="5288718at2759"/>
<dbReference type="PANTHER" id="PTHR42743:SF11">
    <property type="entry name" value="AMINODEOXYCHORISMATE LYASE"/>
    <property type="match status" value="1"/>
</dbReference>
<dbReference type="EMBL" id="JABWAB010000001">
    <property type="protein sequence ID" value="KAF6059647.1"/>
    <property type="molecule type" value="Genomic_DNA"/>
</dbReference>
<dbReference type="Pfam" id="PF01063">
    <property type="entry name" value="Aminotran_4"/>
    <property type="match status" value="1"/>
</dbReference>
<dbReference type="GO" id="GO:0008483">
    <property type="term" value="F:transaminase activity"/>
    <property type="evidence" value="ECO:0007669"/>
    <property type="project" value="UniProtKB-KW"/>
</dbReference>
<protein>
    <submittedName>
        <fullName evidence="2">Aminotransferase class IV family protein</fullName>
    </submittedName>
</protein>
<dbReference type="InterPro" id="IPR036038">
    <property type="entry name" value="Aminotransferase-like"/>
</dbReference>
<dbReference type="InterPro" id="IPR043132">
    <property type="entry name" value="BCAT-like_C"/>
</dbReference>
<evidence type="ECO:0000313" key="2">
    <source>
        <dbReference type="EMBL" id="KAF6059647.1"/>
    </source>
</evidence>
<accession>A0A8X7NRK1</accession>
<sequence>MKSLQLEDDLKSIYSDYIERYFPNSKSPTITPDDFEILSTIRYDPSLSKHPPTTYHEISPSNVFLLPEHVARLRYTFQFFHYLYGTPFDSEITEDFLLKQIKESLEQMGKPLDKPYKIRGLFKLGGTARLEIHETTNRENLLSGLQEISHQDGSTTSSMDEAEQKWDVYVNTRSSLISPFTSFKTTKRDVYNEARKILPGLRPGNEEVSLFNSQGQLMEGSITNVAIKRKRDGKWVTPLLSSGCLCGVMRHFLLRRNYIEEDIVLIKDVSIGDEMILFNGVMGVVRGRVVG</sequence>
<name>A0A8X7NRK1_CANPA</name>
<keyword evidence="2" id="KW-0808">Transferase</keyword>
<dbReference type="AlphaFoldDB" id="A0A8X7NRK1"/>
<evidence type="ECO:0000313" key="3">
    <source>
        <dbReference type="Proteomes" id="UP000590412"/>
    </source>
</evidence>
<gene>
    <name evidence="2" type="ORF">FOB60_001229</name>
</gene>